<dbReference type="RefSeq" id="WP_119351802.1">
    <property type="nucleotide sequence ID" value="NZ_QWET01000023.1"/>
</dbReference>
<dbReference type="InterPro" id="IPR025347">
    <property type="entry name" value="DUF4251"/>
</dbReference>
<gene>
    <name evidence="2" type="ORF">D1164_20635</name>
</gene>
<dbReference type="OrthoDB" id="1097715at2"/>
<organism evidence="2 3">
    <name type="scientific">Mariniphaga sediminis</name>
    <dbReference type="NCBI Taxonomy" id="1628158"/>
    <lineage>
        <taxon>Bacteria</taxon>
        <taxon>Pseudomonadati</taxon>
        <taxon>Bacteroidota</taxon>
        <taxon>Bacteroidia</taxon>
        <taxon>Marinilabiliales</taxon>
        <taxon>Prolixibacteraceae</taxon>
        <taxon>Mariniphaga</taxon>
    </lineage>
</organism>
<dbReference type="Proteomes" id="UP000266441">
    <property type="component" value="Unassembled WGS sequence"/>
</dbReference>
<accession>A0A399CXY5</accession>
<feature type="coiled-coil region" evidence="1">
    <location>
        <begin position="18"/>
        <end position="45"/>
    </location>
</feature>
<evidence type="ECO:0000256" key="1">
    <source>
        <dbReference type="SAM" id="Coils"/>
    </source>
</evidence>
<dbReference type="Pfam" id="PF14059">
    <property type="entry name" value="DUF4251"/>
    <property type="match status" value="1"/>
</dbReference>
<evidence type="ECO:0000313" key="2">
    <source>
        <dbReference type="EMBL" id="RIH63261.1"/>
    </source>
</evidence>
<keyword evidence="3" id="KW-1185">Reference proteome</keyword>
<protein>
    <submittedName>
        <fullName evidence="2">DUF4251 domain-containing protein</fullName>
    </submittedName>
</protein>
<sequence length="169" mass="19364">MKKIIYILIVLVLPVSFLKAQEVKKSKKELRIEKQEKRKQEVKEILFEKAFVFTPTHAMPLGGGSIQLNYTFDAEIKGDTLVSYLPFYGVAYHVDYGARTGGFDFTQPIENFELEEDEKGYVVKLEVKNKMDLLSFTFHISELGYATLNVTSTNRQAISYYGTIEADKE</sequence>
<name>A0A399CXY5_9BACT</name>
<comment type="caution">
    <text evidence="2">The sequence shown here is derived from an EMBL/GenBank/DDBJ whole genome shotgun (WGS) entry which is preliminary data.</text>
</comment>
<proteinExistence type="predicted"/>
<dbReference type="Gene3D" id="2.40.128.410">
    <property type="match status" value="1"/>
</dbReference>
<dbReference type="AlphaFoldDB" id="A0A399CXY5"/>
<evidence type="ECO:0000313" key="3">
    <source>
        <dbReference type="Proteomes" id="UP000266441"/>
    </source>
</evidence>
<dbReference type="EMBL" id="QWET01000023">
    <property type="protein sequence ID" value="RIH63261.1"/>
    <property type="molecule type" value="Genomic_DNA"/>
</dbReference>
<keyword evidence="1" id="KW-0175">Coiled coil</keyword>
<reference evidence="2 3" key="1">
    <citation type="journal article" date="2015" name="Int. J. Syst. Evol. Microbiol.">
        <title>Mariniphaga sediminis sp. nov., isolated from coastal sediment.</title>
        <authorList>
            <person name="Wang F.Q."/>
            <person name="Shen Q.Y."/>
            <person name="Chen G.J."/>
            <person name="Du Z.J."/>
        </authorList>
    </citation>
    <scope>NUCLEOTIDE SEQUENCE [LARGE SCALE GENOMIC DNA]</scope>
    <source>
        <strain evidence="2 3">SY21</strain>
    </source>
</reference>